<comment type="similarity">
    <text evidence="1">Belongs to the XLR/SYCP3 family.</text>
</comment>
<dbReference type="OrthoDB" id="9621324at2759"/>
<organism evidence="3 4">
    <name type="scientific">Pteropus vampyrus</name>
    <name type="common">Large flying fox</name>
    <dbReference type="NCBI Taxonomy" id="132908"/>
    <lineage>
        <taxon>Eukaryota</taxon>
        <taxon>Metazoa</taxon>
        <taxon>Chordata</taxon>
        <taxon>Craniata</taxon>
        <taxon>Vertebrata</taxon>
        <taxon>Euteleostomi</taxon>
        <taxon>Mammalia</taxon>
        <taxon>Eutheria</taxon>
        <taxon>Laurasiatheria</taxon>
        <taxon>Chiroptera</taxon>
        <taxon>Yinpterochiroptera</taxon>
        <taxon>Pteropodoidea</taxon>
        <taxon>Pteropodidae</taxon>
        <taxon>Pteropodinae</taxon>
        <taxon>Pteropus</taxon>
    </lineage>
</organism>
<dbReference type="Proteomes" id="UP000515202">
    <property type="component" value="Unplaced"/>
</dbReference>
<keyword evidence="3" id="KW-1185">Reference proteome</keyword>
<evidence type="ECO:0000313" key="3">
    <source>
        <dbReference type="Proteomes" id="UP000515202"/>
    </source>
</evidence>
<name>A0A6P3RNV6_PTEVA</name>
<evidence type="ECO:0000259" key="2">
    <source>
        <dbReference type="Pfam" id="PF04803"/>
    </source>
</evidence>
<gene>
    <name evidence="4" type="primary">LOC105310268</name>
</gene>
<dbReference type="GO" id="GO:0007286">
    <property type="term" value="P:spermatid development"/>
    <property type="evidence" value="ECO:0007669"/>
    <property type="project" value="TreeGrafter"/>
</dbReference>
<proteinExistence type="inferred from homology"/>
<dbReference type="InterPro" id="IPR006888">
    <property type="entry name" value="XLR/SYCP3/FAM9_dom"/>
</dbReference>
<dbReference type="InterPro" id="IPR051443">
    <property type="entry name" value="XLR/SYCP3"/>
</dbReference>
<protein>
    <submittedName>
        <fullName evidence="4">Synaptonemal complex protein 3-like</fullName>
    </submittedName>
</protein>
<dbReference type="GO" id="GO:0051321">
    <property type="term" value="P:meiotic cell cycle"/>
    <property type="evidence" value="ECO:0007669"/>
    <property type="project" value="TreeGrafter"/>
</dbReference>
<feature type="domain" description="XLR/SYCP3/FAM9" evidence="2">
    <location>
        <begin position="47"/>
        <end position="177"/>
    </location>
</feature>
<sequence length="183" mass="21644">MPPVRKVARKVARAPLRTQYVETFDFGKQDSFHLSETPDIFEDDMKKVLQAKRKRFMTSTSASIKIINEKLEHVGRNQKEQRQKVFRKYSQQFMTLFQEWDADMQKAKTEGEKLANLLLEQRKFHQENRLIQSKRLNKIIMLYDEFLKGMEDMEEDYGHFLTSGEGELQKEMAKFQETLVAGA</sequence>
<dbReference type="PANTHER" id="PTHR19368">
    <property type="entry name" value="XLR/SCP3/FAM9"/>
    <property type="match status" value="1"/>
</dbReference>
<dbReference type="PANTHER" id="PTHR19368:SF18">
    <property type="entry name" value="XLR_SYCP3_FAM9 DOMAIN-CONTAINING PROTEIN"/>
    <property type="match status" value="1"/>
</dbReference>
<evidence type="ECO:0000256" key="1">
    <source>
        <dbReference type="ARBA" id="ARBA00010283"/>
    </source>
</evidence>
<dbReference type="GO" id="GO:0000795">
    <property type="term" value="C:synaptonemal complex"/>
    <property type="evidence" value="ECO:0007669"/>
    <property type="project" value="TreeGrafter"/>
</dbReference>
<dbReference type="KEGG" id="pvp:105310268"/>
<dbReference type="Pfam" id="PF04803">
    <property type="entry name" value="Cor1"/>
    <property type="match status" value="1"/>
</dbReference>
<dbReference type="AlphaFoldDB" id="A0A6P3RNV6"/>
<feature type="non-terminal residue" evidence="4">
    <location>
        <position position="183"/>
    </location>
</feature>
<accession>A0A6P3RNV6</accession>
<evidence type="ECO:0000313" key="4">
    <source>
        <dbReference type="RefSeq" id="XP_011384763.1"/>
    </source>
</evidence>
<reference evidence="4" key="1">
    <citation type="submission" date="2025-08" db="UniProtKB">
        <authorList>
            <consortium name="RefSeq"/>
        </authorList>
    </citation>
    <scope>IDENTIFICATION</scope>
    <source>
        <tissue evidence="4">Kidney</tissue>
    </source>
</reference>
<dbReference type="RefSeq" id="XP_011384763.1">
    <property type="nucleotide sequence ID" value="XM_011386461.1"/>
</dbReference>
<dbReference type="GeneID" id="105310268"/>